<dbReference type="AlphaFoldDB" id="A0AAD6XE62"/>
<feature type="region of interest" description="Disordered" evidence="1">
    <location>
        <begin position="1"/>
        <end position="21"/>
    </location>
</feature>
<reference evidence="2" key="1">
    <citation type="submission" date="2023-03" db="EMBL/GenBank/DDBJ databases">
        <title>Massive genome expansion in bonnet fungi (Mycena s.s.) driven by repeated elements and novel gene families across ecological guilds.</title>
        <authorList>
            <consortium name="Lawrence Berkeley National Laboratory"/>
            <person name="Harder C.B."/>
            <person name="Miyauchi S."/>
            <person name="Viragh M."/>
            <person name="Kuo A."/>
            <person name="Thoen E."/>
            <person name="Andreopoulos B."/>
            <person name="Lu D."/>
            <person name="Skrede I."/>
            <person name="Drula E."/>
            <person name="Henrissat B."/>
            <person name="Morin E."/>
            <person name="Kohler A."/>
            <person name="Barry K."/>
            <person name="LaButti K."/>
            <person name="Morin E."/>
            <person name="Salamov A."/>
            <person name="Lipzen A."/>
            <person name="Mereny Z."/>
            <person name="Hegedus B."/>
            <person name="Baldrian P."/>
            <person name="Stursova M."/>
            <person name="Weitz H."/>
            <person name="Taylor A."/>
            <person name="Grigoriev I.V."/>
            <person name="Nagy L.G."/>
            <person name="Martin F."/>
            <person name="Kauserud H."/>
        </authorList>
    </citation>
    <scope>NUCLEOTIDE SEQUENCE</scope>
    <source>
        <strain evidence="2">CBHHK173m</strain>
    </source>
</reference>
<accession>A0AAD6XE62</accession>
<evidence type="ECO:0000313" key="2">
    <source>
        <dbReference type="EMBL" id="KAJ7071708.1"/>
    </source>
</evidence>
<dbReference type="EMBL" id="JARJCN010000127">
    <property type="protein sequence ID" value="KAJ7071708.1"/>
    <property type="molecule type" value="Genomic_DNA"/>
</dbReference>
<gene>
    <name evidence="2" type="ORF">B0H15DRAFT_957612</name>
</gene>
<comment type="caution">
    <text evidence="2">The sequence shown here is derived from an EMBL/GenBank/DDBJ whole genome shotgun (WGS) entry which is preliminary data.</text>
</comment>
<name>A0AAD6XE62_9AGAR</name>
<sequence>MTQFTESQSPAPFGTPSPSPAAALTAAAQGFTTAAAHLAAAAAKVSETPSSTPAGVGQVLKRQACPLPYYPSANAPDRTAYSEDSKTKFYVVGPARHPGAYTDSKLAAEECAGKLNGRMQGCRTWEEAQAYWVRVCEQWHGAECPAAEAEQRVTPKTRIALTPMRSRTCEFWGCKGIPEIFETQRAALDAAEEAGLVDIQIIASYSVPMLEAFVTGD</sequence>
<keyword evidence="3" id="KW-1185">Reference proteome</keyword>
<evidence type="ECO:0000313" key="3">
    <source>
        <dbReference type="Proteomes" id="UP001222325"/>
    </source>
</evidence>
<organism evidence="2 3">
    <name type="scientific">Mycena belliarum</name>
    <dbReference type="NCBI Taxonomy" id="1033014"/>
    <lineage>
        <taxon>Eukaryota</taxon>
        <taxon>Fungi</taxon>
        <taxon>Dikarya</taxon>
        <taxon>Basidiomycota</taxon>
        <taxon>Agaricomycotina</taxon>
        <taxon>Agaricomycetes</taxon>
        <taxon>Agaricomycetidae</taxon>
        <taxon>Agaricales</taxon>
        <taxon>Marasmiineae</taxon>
        <taxon>Mycenaceae</taxon>
        <taxon>Mycena</taxon>
    </lineage>
</organism>
<dbReference type="Proteomes" id="UP001222325">
    <property type="component" value="Unassembled WGS sequence"/>
</dbReference>
<protein>
    <submittedName>
        <fullName evidence="2">Uncharacterized protein</fullName>
    </submittedName>
</protein>
<proteinExistence type="predicted"/>
<feature type="compositionally biased region" description="Polar residues" evidence="1">
    <location>
        <begin position="1"/>
        <end position="10"/>
    </location>
</feature>
<evidence type="ECO:0000256" key="1">
    <source>
        <dbReference type="SAM" id="MobiDB-lite"/>
    </source>
</evidence>